<dbReference type="PANTHER" id="PTHR12810">
    <property type="entry name" value="MITOCHONDRIAL 28S RIBOSOMAL PROTEIN S29"/>
    <property type="match status" value="1"/>
</dbReference>
<evidence type="ECO:0000256" key="1">
    <source>
        <dbReference type="ARBA" id="ARBA00004173"/>
    </source>
</evidence>
<feature type="region of interest" description="Disordered" evidence="8">
    <location>
        <begin position="468"/>
        <end position="502"/>
    </location>
</feature>
<comment type="similarity">
    <text evidence="2">Belongs to the mitochondrion-specific ribosomal protein mS29 family.</text>
</comment>
<dbReference type="EMBL" id="JACAZF010000003">
    <property type="protein sequence ID" value="KAF7309328.1"/>
    <property type="molecule type" value="Genomic_DNA"/>
</dbReference>
<feature type="region of interest" description="Disordered" evidence="8">
    <location>
        <begin position="685"/>
        <end position="715"/>
    </location>
</feature>
<evidence type="ECO:0000313" key="10">
    <source>
        <dbReference type="Proteomes" id="UP000636479"/>
    </source>
</evidence>
<accession>A0A8H6T0A8</accession>
<evidence type="ECO:0000313" key="9">
    <source>
        <dbReference type="EMBL" id="KAF7309328.1"/>
    </source>
</evidence>
<keyword evidence="4" id="KW-0689">Ribosomal protein</keyword>
<dbReference type="GO" id="GO:0003735">
    <property type="term" value="F:structural constituent of ribosome"/>
    <property type="evidence" value="ECO:0007669"/>
    <property type="project" value="TreeGrafter"/>
</dbReference>
<dbReference type="GO" id="GO:0005763">
    <property type="term" value="C:mitochondrial small ribosomal subunit"/>
    <property type="evidence" value="ECO:0007669"/>
    <property type="project" value="TreeGrafter"/>
</dbReference>
<evidence type="ECO:0000256" key="8">
    <source>
        <dbReference type="SAM" id="MobiDB-lite"/>
    </source>
</evidence>
<keyword evidence="10" id="KW-1185">Reference proteome</keyword>
<evidence type="ECO:0000256" key="3">
    <source>
        <dbReference type="ARBA" id="ARBA00022946"/>
    </source>
</evidence>
<evidence type="ECO:0000256" key="5">
    <source>
        <dbReference type="ARBA" id="ARBA00023128"/>
    </source>
</evidence>
<feature type="region of interest" description="Disordered" evidence="8">
    <location>
        <begin position="736"/>
        <end position="757"/>
    </location>
</feature>
<sequence>MFLLGRGGGRLGAVGRAVPGLGVRHRSNKQRIAPKEKKAAVERDASGRPIVAPRERSLGMYKAMGAGALKHPLFETTEEPGRVELDVPPLHPRMLAPGVATRFHDGPTAPLRVYGLPKHMLLEFRILGAPVAVTTGATLSIVRALEEAKAYPARLVLNGRPGCGKSFLLLQAVQYAHAAGDWVVIYIPRTRTFVDSSTPYSYSLATRTYLQPRAARATLSRIGRANAHHLEHLSTTQEVTLVDGGAAFPIGTPLQTLIDAAAADEALAPAALDAVMAALGGQTLFPVLLAIDDFQTLAGGSAYRDPQFRMIRPHHLGLPRLLLEYASGKRKLARGMVLGALSRSDNNFPVSDQLADALRLPAHYAPSPRAARIRKSRQLAGYLEHQVPLEAYIPEEDALDHEEEDGIPLQNLLDAAEPEDAAELPWTGWNVYDPPVYEDTLVPTHHDPAPAPRPAELWRALVVPKDGASVPATAPDADAEAEAEPESGPAPTPTPTRGKPRAPLVPALRAVRVPDALSPREAAGLFELWLDAGVLRTGGQRRATRRTDLVALAGYRAGADADAAEAPGMEGEDGELDAEEYDPVAAGEAGDVADAVEGYHLAAAEAAAAGGEGAGPAAQLARAEAATLVARIREGQAALAGAAMKGVRTLEGVVEVQARAREAAGWEAGVRSLDEERRGQVAVEMGLVDEEEEGSDEEVSEDEEGEEEESMAAPAPADPALDAFAAEFVAEVAGLSDPADADADPSSSSDPSLDLGDPQLANIVSTGLRGAFADPAAVGGLLRAPASNAVRVEPEAGADSLFLAKYAESSGNARGFVRGLVGTLGTSAWGR</sequence>
<protein>
    <recommendedName>
        <fullName evidence="7">Small ribosomal subunit protein mS29</fullName>
    </recommendedName>
</protein>
<dbReference type="InterPro" id="IPR019368">
    <property type="entry name" value="Ribosomal_mS29"/>
</dbReference>
<comment type="caution">
    <text evidence="9">The sequence shown here is derived from an EMBL/GenBank/DDBJ whole genome shotgun (WGS) entry which is preliminary data.</text>
</comment>
<gene>
    <name evidence="9" type="ORF">MIND_00303100</name>
</gene>
<dbReference type="RefSeq" id="XP_037222778.1">
    <property type="nucleotide sequence ID" value="XM_037359893.1"/>
</dbReference>
<dbReference type="Proteomes" id="UP000636479">
    <property type="component" value="Unassembled WGS sequence"/>
</dbReference>
<keyword evidence="3" id="KW-0809">Transit peptide</keyword>
<dbReference type="OrthoDB" id="274828at2759"/>
<reference evidence="9" key="1">
    <citation type="submission" date="2020-05" db="EMBL/GenBank/DDBJ databases">
        <title>Mycena genomes resolve the evolution of fungal bioluminescence.</title>
        <authorList>
            <person name="Tsai I.J."/>
        </authorList>
    </citation>
    <scope>NUCLEOTIDE SEQUENCE</scope>
    <source>
        <strain evidence="9">171206Taipei</strain>
    </source>
</reference>
<dbReference type="Pfam" id="PF10236">
    <property type="entry name" value="DAP3"/>
    <property type="match status" value="1"/>
</dbReference>
<evidence type="ECO:0000256" key="4">
    <source>
        <dbReference type="ARBA" id="ARBA00022980"/>
    </source>
</evidence>
<feature type="compositionally biased region" description="Acidic residues" evidence="8">
    <location>
        <begin position="687"/>
        <end position="710"/>
    </location>
</feature>
<dbReference type="AlphaFoldDB" id="A0A8H6T0A8"/>
<proteinExistence type="inferred from homology"/>
<evidence type="ECO:0000256" key="2">
    <source>
        <dbReference type="ARBA" id="ARBA00009863"/>
    </source>
</evidence>
<dbReference type="PANTHER" id="PTHR12810:SF0">
    <property type="entry name" value="SMALL RIBOSOMAL SUBUNIT PROTEIN MS29"/>
    <property type="match status" value="1"/>
</dbReference>
<evidence type="ECO:0000256" key="7">
    <source>
        <dbReference type="ARBA" id="ARBA00035140"/>
    </source>
</evidence>
<evidence type="ECO:0000256" key="6">
    <source>
        <dbReference type="ARBA" id="ARBA00023274"/>
    </source>
</evidence>
<name>A0A8H6T0A8_9AGAR</name>
<organism evidence="9 10">
    <name type="scientific">Mycena indigotica</name>
    <dbReference type="NCBI Taxonomy" id="2126181"/>
    <lineage>
        <taxon>Eukaryota</taxon>
        <taxon>Fungi</taxon>
        <taxon>Dikarya</taxon>
        <taxon>Basidiomycota</taxon>
        <taxon>Agaricomycotina</taxon>
        <taxon>Agaricomycetes</taxon>
        <taxon>Agaricomycetidae</taxon>
        <taxon>Agaricales</taxon>
        <taxon>Marasmiineae</taxon>
        <taxon>Mycenaceae</taxon>
        <taxon>Mycena</taxon>
    </lineage>
</organism>
<dbReference type="GeneID" id="59342409"/>
<keyword evidence="6" id="KW-0687">Ribonucleoprotein</keyword>
<comment type="subcellular location">
    <subcellularLocation>
        <location evidence="1">Mitochondrion</location>
    </subcellularLocation>
</comment>
<keyword evidence="5" id="KW-0496">Mitochondrion</keyword>